<sequence>MMVSTTKQVYLATQIATEPQLFEQVFASRRDKLYLNPAQEDYMEEEIDRARDASMQGTKQHISGDESKGGPKAPDSLFQPSEGNVFDENRTIEKLPNLTVDNISLRKRNLVHKLTVNEGLGLNGLDHRRVSNSPVQSEQALETVTTLYHSITYQTWTSTFYKFNLLADGKNNEENVRVRANGAVVGGVPLRKRV</sequence>
<name>A0A9P7VGI6_9AGAR</name>
<dbReference type="GeneID" id="66106935"/>
<dbReference type="RefSeq" id="XP_043033074.1">
    <property type="nucleotide sequence ID" value="XM_043184638.1"/>
</dbReference>
<dbReference type="Proteomes" id="UP000812287">
    <property type="component" value="Unassembled WGS sequence"/>
</dbReference>
<gene>
    <name evidence="2" type="ORF">BT62DRAFT_924598</name>
</gene>
<accession>A0A9P7VGI6</accession>
<protein>
    <submittedName>
        <fullName evidence="2">Uncharacterized protein</fullName>
    </submittedName>
</protein>
<organism evidence="2 3">
    <name type="scientific">Guyanagaster necrorhizus</name>
    <dbReference type="NCBI Taxonomy" id="856835"/>
    <lineage>
        <taxon>Eukaryota</taxon>
        <taxon>Fungi</taxon>
        <taxon>Dikarya</taxon>
        <taxon>Basidiomycota</taxon>
        <taxon>Agaricomycotina</taxon>
        <taxon>Agaricomycetes</taxon>
        <taxon>Agaricomycetidae</taxon>
        <taxon>Agaricales</taxon>
        <taxon>Marasmiineae</taxon>
        <taxon>Physalacriaceae</taxon>
        <taxon>Guyanagaster</taxon>
    </lineage>
</organism>
<comment type="caution">
    <text evidence="2">The sequence shown here is derived from an EMBL/GenBank/DDBJ whole genome shotgun (WGS) entry which is preliminary data.</text>
</comment>
<evidence type="ECO:0000313" key="3">
    <source>
        <dbReference type="Proteomes" id="UP000812287"/>
    </source>
</evidence>
<evidence type="ECO:0000313" key="2">
    <source>
        <dbReference type="EMBL" id="KAG7439574.1"/>
    </source>
</evidence>
<proteinExistence type="predicted"/>
<dbReference type="EMBL" id="MU250589">
    <property type="protein sequence ID" value="KAG7439574.1"/>
    <property type="molecule type" value="Genomic_DNA"/>
</dbReference>
<keyword evidence="3" id="KW-1185">Reference proteome</keyword>
<reference evidence="2" key="1">
    <citation type="submission" date="2020-11" db="EMBL/GenBank/DDBJ databases">
        <title>Adaptations for nitrogen fixation in a non-lichenized fungal sporocarp promotes dispersal by wood-feeding termites.</title>
        <authorList>
            <consortium name="DOE Joint Genome Institute"/>
            <person name="Koch R.A."/>
            <person name="Yoon G."/>
            <person name="Arayal U."/>
            <person name="Lail K."/>
            <person name="Amirebrahimi M."/>
            <person name="Labutti K."/>
            <person name="Lipzen A."/>
            <person name="Riley R."/>
            <person name="Barry K."/>
            <person name="Henrissat B."/>
            <person name="Grigoriev I.V."/>
            <person name="Herr J.R."/>
            <person name="Aime M.C."/>
        </authorList>
    </citation>
    <scope>NUCLEOTIDE SEQUENCE</scope>
    <source>
        <strain evidence="2">MCA 3950</strain>
    </source>
</reference>
<feature type="region of interest" description="Disordered" evidence="1">
    <location>
        <begin position="52"/>
        <end position="83"/>
    </location>
</feature>
<evidence type="ECO:0000256" key="1">
    <source>
        <dbReference type="SAM" id="MobiDB-lite"/>
    </source>
</evidence>
<dbReference type="AlphaFoldDB" id="A0A9P7VGI6"/>